<feature type="compositionally biased region" description="Pro residues" evidence="2">
    <location>
        <begin position="107"/>
        <end position="133"/>
    </location>
</feature>
<proteinExistence type="predicted"/>
<dbReference type="Proteomes" id="UP000277580">
    <property type="component" value="Unassembled WGS sequence"/>
</dbReference>
<feature type="compositionally biased region" description="Pro residues" evidence="2">
    <location>
        <begin position="1"/>
        <end position="32"/>
    </location>
</feature>
<organism evidence="3 4">
    <name type="scientific">Morchella conica CCBAS932</name>
    <dbReference type="NCBI Taxonomy" id="1392247"/>
    <lineage>
        <taxon>Eukaryota</taxon>
        <taxon>Fungi</taxon>
        <taxon>Dikarya</taxon>
        <taxon>Ascomycota</taxon>
        <taxon>Pezizomycotina</taxon>
        <taxon>Pezizomycetes</taxon>
        <taxon>Pezizales</taxon>
        <taxon>Morchellaceae</taxon>
        <taxon>Morchella</taxon>
    </lineage>
</organism>
<feature type="compositionally biased region" description="Polar residues" evidence="2">
    <location>
        <begin position="59"/>
        <end position="68"/>
    </location>
</feature>
<dbReference type="AlphaFoldDB" id="A0A3N4L787"/>
<name>A0A3N4L787_9PEZI</name>
<evidence type="ECO:0000313" key="3">
    <source>
        <dbReference type="EMBL" id="RPB17339.1"/>
    </source>
</evidence>
<sequence length="344" mass="37712">MSSPPPPPPAAPVDDPPPQHPPAPLRLPPGIPIDPDLLQPYLGSLIHLSDSMTGVELGNINSPTTGEAQTEHQEDVTPAPYQNVELIPTDMVQPLTPSNHSTRESAPSPPPTIERPPTPASTPRIRPLPLPPSPIRHLLIRRKPLPPTTILPTHAAPTPRPTPTSHLYKDYLHKLPHTHFTEHAAPGTCLACDVTTAVTHYTCDSCGLALCSVCHYLITEDAIRGSLRLLIQHAARWKFGYSAGFLERERAEKEAEWERVRVEAEREKERVKEREKERLARVVEEEDEEGGGVLVDMGEGVAEMVQRMERERGEFPGGLVQVGMGGEGGEGEVVEEGEVEDIVL</sequence>
<feature type="region of interest" description="Disordered" evidence="2">
    <location>
        <begin position="92"/>
        <end position="133"/>
    </location>
</feature>
<accession>A0A3N4L787</accession>
<feature type="coiled-coil region" evidence="1">
    <location>
        <begin position="248"/>
        <end position="289"/>
    </location>
</feature>
<dbReference type="OrthoDB" id="5422509at2759"/>
<feature type="region of interest" description="Disordered" evidence="2">
    <location>
        <begin position="57"/>
        <end position="76"/>
    </location>
</feature>
<dbReference type="InParanoid" id="A0A3N4L787"/>
<evidence type="ECO:0000313" key="4">
    <source>
        <dbReference type="Proteomes" id="UP000277580"/>
    </source>
</evidence>
<keyword evidence="4" id="KW-1185">Reference proteome</keyword>
<protein>
    <submittedName>
        <fullName evidence="3">Uncharacterized protein</fullName>
    </submittedName>
</protein>
<reference evidence="3 4" key="1">
    <citation type="journal article" date="2018" name="Nat. Ecol. Evol.">
        <title>Pezizomycetes genomes reveal the molecular basis of ectomycorrhizal truffle lifestyle.</title>
        <authorList>
            <person name="Murat C."/>
            <person name="Payen T."/>
            <person name="Noel B."/>
            <person name="Kuo A."/>
            <person name="Morin E."/>
            <person name="Chen J."/>
            <person name="Kohler A."/>
            <person name="Krizsan K."/>
            <person name="Balestrini R."/>
            <person name="Da Silva C."/>
            <person name="Montanini B."/>
            <person name="Hainaut M."/>
            <person name="Levati E."/>
            <person name="Barry K.W."/>
            <person name="Belfiori B."/>
            <person name="Cichocki N."/>
            <person name="Clum A."/>
            <person name="Dockter R.B."/>
            <person name="Fauchery L."/>
            <person name="Guy J."/>
            <person name="Iotti M."/>
            <person name="Le Tacon F."/>
            <person name="Lindquist E.A."/>
            <person name="Lipzen A."/>
            <person name="Malagnac F."/>
            <person name="Mello A."/>
            <person name="Molinier V."/>
            <person name="Miyauchi S."/>
            <person name="Poulain J."/>
            <person name="Riccioni C."/>
            <person name="Rubini A."/>
            <person name="Sitrit Y."/>
            <person name="Splivallo R."/>
            <person name="Traeger S."/>
            <person name="Wang M."/>
            <person name="Zifcakova L."/>
            <person name="Wipf D."/>
            <person name="Zambonelli A."/>
            <person name="Paolocci F."/>
            <person name="Nowrousian M."/>
            <person name="Ottonello S."/>
            <person name="Baldrian P."/>
            <person name="Spatafora J.W."/>
            <person name="Henrissat B."/>
            <person name="Nagy L.G."/>
            <person name="Aury J.M."/>
            <person name="Wincker P."/>
            <person name="Grigoriev I.V."/>
            <person name="Bonfante P."/>
            <person name="Martin F.M."/>
        </authorList>
    </citation>
    <scope>NUCLEOTIDE SEQUENCE [LARGE SCALE GENOMIC DNA]</scope>
    <source>
        <strain evidence="3 4">CCBAS932</strain>
    </source>
</reference>
<evidence type="ECO:0000256" key="2">
    <source>
        <dbReference type="SAM" id="MobiDB-lite"/>
    </source>
</evidence>
<feature type="region of interest" description="Disordered" evidence="2">
    <location>
        <begin position="1"/>
        <end position="34"/>
    </location>
</feature>
<dbReference type="EMBL" id="ML119106">
    <property type="protein sequence ID" value="RPB17339.1"/>
    <property type="molecule type" value="Genomic_DNA"/>
</dbReference>
<evidence type="ECO:0000256" key="1">
    <source>
        <dbReference type="SAM" id="Coils"/>
    </source>
</evidence>
<keyword evidence="1" id="KW-0175">Coiled coil</keyword>
<gene>
    <name evidence="3" type="ORF">P167DRAFT_541396</name>
</gene>